<evidence type="ECO:0000313" key="1">
    <source>
        <dbReference type="EMBL" id="KAF0974243.1"/>
    </source>
</evidence>
<evidence type="ECO:0000313" key="2">
    <source>
        <dbReference type="Proteomes" id="UP000444721"/>
    </source>
</evidence>
<dbReference type="VEuPathDB" id="AmoebaDB:NF0044650"/>
<proteinExistence type="predicted"/>
<dbReference type="EMBL" id="VFQX01000053">
    <property type="protein sequence ID" value="KAF0974243.1"/>
    <property type="molecule type" value="Genomic_DNA"/>
</dbReference>
<gene>
    <name evidence="1" type="ORF">FDP41_006853</name>
</gene>
<dbReference type="OrthoDB" id="7459479at2759"/>
<dbReference type="VEuPathDB" id="AmoebaDB:FDP41_006853"/>
<dbReference type="PANTHER" id="PTHR36971:SF1">
    <property type="entry name" value="METHYLTRANSFERASE DOMAIN-CONTAINING PROTEIN"/>
    <property type="match status" value="1"/>
</dbReference>
<dbReference type="GeneID" id="68114071"/>
<dbReference type="PANTHER" id="PTHR36971">
    <property type="entry name" value="UNNAMED PRODUCT"/>
    <property type="match status" value="1"/>
</dbReference>
<keyword evidence="2" id="KW-1185">Reference proteome</keyword>
<protein>
    <recommendedName>
        <fullName evidence="3">C3H1-type domain-containing protein</fullName>
    </recommendedName>
</protein>
<dbReference type="VEuPathDB" id="AmoebaDB:NfTy_075740"/>
<organism evidence="1 2">
    <name type="scientific">Naegleria fowleri</name>
    <name type="common">Brain eating amoeba</name>
    <dbReference type="NCBI Taxonomy" id="5763"/>
    <lineage>
        <taxon>Eukaryota</taxon>
        <taxon>Discoba</taxon>
        <taxon>Heterolobosea</taxon>
        <taxon>Tetramitia</taxon>
        <taxon>Eutetramitia</taxon>
        <taxon>Vahlkampfiidae</taxon>
        <taxon>Naegleria</taxon>
    </lineage>
</organism>
<accession>A0A6A5B6W4</accession>
<evidence type="ECO:0008006" key="3">
    <source>
        <dbReference type="Google" id="ProtNLM"/>
    </source>
</evidence>
<name>A0A6A5B6W4_NAEFO</name>
<comment type="caution">
    <text evidence="1">The sequence shown here is derived from an EMBL/GenBank/DDBJ whole genome shotgun (WGS) entry which is preliminary data.</text>
</comment>
<dbReference type="RefSeq" id="XP_044558956.1">
    <property type="nucleotide sequence ID" value="XM_044710533.1"/>
</dbReference>
<reference evidence="1 2" key="1">
    <citation type="journal article" date="2019" name="Sci. Rep.">
        <title>Nanopore sequencing improves the draft genome of the human pathogenic amoeba Naegleria fowleri.</title>
        <authorList>
            <person name="Liechti N."/>
            <person name="Schurch N."/>
            <person name="Bruggmann R."/>
            <person name="Wittwer M."/>
        </authorList>
    </citation>
    <scope>NUCLEOTIDE SEQUENCE [LARGE SCALE GENOMIC DNA]</scope>
    <source>
        <strain evidence="1 2">ATCC 30894</strain>
    </source>
</reference>
<dbReference type="Proteomes" id="UP000444721">
    <property type="component" value="Unassembled WGS sequence"/>
</dbReference>
<dbReference type="AlphaFoldDB" id="A0A6A5B6W4"/>
<sequence>MFQELSVGDGFSDFSKRTNKEGGTNRKFSGLILFMRKLGKKLAFIKLLSILGEQTLDRRNENCLLHDDDQFLRDYCMKNIEYVSEFTLQFMIRGEEEWVKELHVGNWIECWVKKDNLNSKSPPQIYSFNYLKNMENWANNPETMIILDTLRQRYTEEEEETESHKQSKRKLCNNFKLGLECTDKNCDRRHFFINEREKEQNYRDENDPYCGINFQKSNPLSRMINDNSALTDSRFSNADLVDCTPKFTPVEKLNRTRRAQIFAKYLVDHFGKEFLSSGVVLDVAGGKGEVSFYLWTEYHIKSIVIDPREATLSEKQLQKLQETGTSLQYIHEYFTNSELDWSVQFRELIMNSSIIVGLHPDQATEAIIDVSLRYNKAAVVVPCCVFPSLFPNRKLSSGENVINYASFIEYLLEKDRNKLELDFLPVVGMNKIVRSKAL</sequence>
<dbReference type="OMA" id="QNYRDEN"/>